<sequence>MEAPNQLQLARESWEDAMADLQKAVTALDQQLGSKHGAKLRELSLQADEYARVANGIEASAHLKQHPTSIPEALYVGKLQNGSQLCGDQASRSVILQILDGLCTAITDVAKQLQLESFVERMEDAPTSAESGVENRSEQDFHMEEAVQRTHTLTSGGRSIVLDIEMGLDTSLDKPHVRLHISYAHAESSSDPVSSDTRLAVLLSHLLQELADVLNGSQPSNLAVLQACPDLNAAPTYYSNAVRLWNGFVRHLTTLVSLDQLSAHAVCQNDAKRAVDLFSRLEMLGHLAEQICHEQIKELGGDPDLKITDLLSMHPQLAHQLIRCKQGIAFQHTLSPYLTMLYARTTPESLSAPVNYHATVRLAPCNLPTSVSSNSAASLTLPETARRSIHADGEIRSSVNISLLDGSQKSVSRPVVYIAMLEPTVCISHRAAWQMAGTASSPKTDHSATQKFITYMLPTDTFCTAVNSLEDACCSISSFPFACLAELYEKLGVLRDQVRFSQLLQNSHQSAISRPVMCELSLGAKGWCMQLHWDHTPDIDSVQIFAEIYCDVNYASGYRLEVDVRHAARSIVRCTDRQMTNSWADQLASSGRLDQLTQSVHLWASDTEEGAVHAFIDAQKQPRAME</sequence>
<organism evidence="1 2">
    <name type="scientific">Malassezia psittaci</name>
    <dbReference type="NCBI Taxonomy" id="1821823"/>
    <lineage>
        <taxon>Eukaryota</taxon>
        <taxon>Fungi</taxon>
        <taxon>Dikarya</taxon>
        <taxon>Basidiomycota</taxon>
        <taxon>Ustilaginomycotina</taxon>
        <taxon>Malasseziomycetes</taxon>
        <taxon>Malasseziales</taxon>
        <taxon>Malasseziaceae</taxon>
        <taxon>Malassezia</taxon>
    </lineage>
</organism>
<dbReference type="EMBL" id="CP118375">
    <property type="protein sequence ID" value="WFD41429.1"/>
    <property type="molecule type" value="Genomic_DNA"/>
</dbReference>
<protein>
    <submittedName>
        <fullName evidence="1">tRNA (Carboxymethyluridine(34)-5-O)-methyltransferase</fullName>
        <ecNumber evidence="1">2.1.1.229</ecNumber>
    </submittedName>
</protein>
<keyword evidence="1" id="KW-0489">Methyltransferase</keyword>
<dbReference type="EC" id="2.1.1.229" evidence="1"/>
<gene>
    <name evidence="1" type="primary">TRM9_1</name>
    <name evidence="1" type="ORF">MPSI1_000056</name>
</gene>
<evidence type="ECO:0000313" key="2">
    <source>
        <dbReference type="Proteomes" id="UP001214628"/>
    </source>
</evidence>
<proteinExistence type="predicted"/>
<reference evidence="1" key="1">
    <citation type="submission" date="2023-02" db="EMBL/GenBank/DDBJ databases">
        <title>Mating type loci evolution in Malassezia.</title>
        <authorList>
            <person name="Coelho M.A."/>
        </authorList>
    </citation>
    <scope>NUCLEOTIDE SEQUENCE</scope>
    <source>
        <strain evidence="1">CBS 14136</strain>
    </source>
</reference>
<dbReference type="GO" id="GO:0032259">
    <property type="term" value="P:methylation"/>
    <property type="evidence" value="ECO:0007669"/>
    <property type="project" value="UniProtKB-KW"/>
</dbReference>
<dbReference type="GO" id="GO:0106335">
    <property type="term" value="F:tRNA (5-carboxymethyluridine(34)-5-O)-methyltransferase activity"/>
    <property type="evidence" value="ECO:0007669"/>
    <property type="project" value="UniProtKB-EC"/>
</dbReference>
<name>A0AAF0JCN8_9BASI</name>
<dbReference type="Proteomes" id="UP001214628">
    <property type="component" value="Chromosome 1"/>
</dbReference>
<evidence type="ECO:0000313" key="1">
    <source>
        <dbReference type="EMBL" id="WFD41429.1"/>
    </source>
</evidence>
<keyword evidence="1" id="KW-0808">Transferase</keyword>
<keyword evidence="2" id="KW-1185">Reference proteome</keyword>
<accession>A0AAF0JCN8</accession>
<dbReference type="AlphaFoldDB" id="A0AAF0JCN8"/>